<name>A0ABN6QXX3_STRNI</name>
<protein>
    <submittedName>
        <fullName evidence="1">Uncharacterized protein</fullName>
    </submittedName>
</protein>
<organism evidence="1 2">
    <name type="scientific">Streptomyces nigrescens</name>
    <dbReference type="NCBI Taxonomy" id="1920"/>
    <lineage>
        <taxon>Bacteria</taxon>
        <taxon>Bacillati</taxon>
        <taxon>Actinomycetota</taxon>
        <taxon>Actinomycetes</taxon>
        <taxon>Kitasatosporales</taxon>
        <taxon>Streptomycetaceae</taxon>
        <taxon>Streptomyces</taxon>
    </lineage>
</organism>
<sequence length="87" mass="9433">MGKSRLCDFTGAEIRVGSMIAYPTRQGNVVRNTEAKVLERLTDKSTGRVVPKLRVQPTGRDSGFIARQTLTPQVIAAAHVVVIGDPE</sequence>
<dbReference type="RefSeq" id="WP_261954299.1">
    <property type="nucleotide sequence ID" value="NZ_AP026073.1"/>
</dbReference>
<accession>A0ABN6QXX3</accession>
<reference evidence="1" key="1">
    <citation type="submission" date="2022-06" db="EMBL/GenBank/DDBJ databases">
        <title>Complete genome sequence of Streptomyces nigrescens HEK616.</title>
        <authorList>
            <person name="Asamizu S."/>
            <person name="Onaka H."/>
        </authorList>
    </citation>
    <scope>NUCLEOTIDE SEQUENCE</scope>
    <source>
        <strain evidence="1">HEK616</strain>
    </source>
</reference>
<keyword evidence="2" id="KW-1185">Reference proteome</keyword>
<dbReference type="EMBL" id="AP026073">
    <property type="protein sequence ID" value="BDM70576.1"/>
    <property type="molecule type" value="Genomic_DNA"/>
</dbReference>
<evidence type="ECO:0000313" key="1">
    <source>
        <dbReference type="EMBL" id="BDM70576.1"/>
    </source>
</evidence>
<evidence type="ECO:0000313" key="2">
    <source>
        <dbReference type="Proteomes" id="UP001059597"/>
    </source>
</evidence>
<dbReference type="Proteomes" id="UP001059597">
    <property type="component" value="Chromosome"/>
</dbReference>
<proteinExistence type="predicted"/>
<gene>
    <name evidence="1" type="ORF">HEK616_40630</name>
</gene>